<keyword evidence="1" id="KW-0175">Coiled coil</keyword>
<dbReference type="AlphaFoldDB" id="X6N6E1"/>
<gene>
    <name evidence="2" type="ORF">RFI_15713</name>
</gene>
<feature type="coiled-coil region" evidence="1">
    <location>
        <begin position="172"/>
        <end position="238"/>
    </location>
</feature>
<evidence type="ECO:0000313" key="2">
    <source>
        <dbReference type="EMBL" id="ETO21488.1"/>
    </source>
</evidence>
<dbReference type="Proteomes" id="UP000023152">
    <property type="component" value="Unassembled WGS sequence"/>
</dbReference>
<reference evidence="2 3" key="1">
    <citation type="journal article" date="2013" name="Curr. Biol.">
        <title>The Genome of the Foraminiferan Reticulomyxa filosa.</title>
        <authorList>
            <person name="Glockner G."/>
            <person name="Hulsmann N."/>
            <person name="Schleicher M."/>
            <person name="Noegel A.A."/>
            <person name="Eichinger L."/>
            <person name="Gallinger C."/>
            <person name="Pawlowski J."/>
            <person name="Sierra R."/>
            <person name="Euteneuer U."/>
            <person name="Pillet L."/>
            <person name="Moustafa A."/>
            <person name="Platzer M."/>
            <person name="Groth M."/>
            <person name="Szafranski K."/>
            <person name="Schliwa M."/>
        </authorList>
    </citation>
    <scope>NUCLEOTIDE SEQUENCE [LARGE SCALE GENOMIC DNA]</scope>
</reference>
<feature type="non-terminal residue" evidence="2">
    <location>
        <position position="1"/>
    </location>
</feature>
<proteinExistence type="predicted"/>
<name>X6N6E1_RETFI</name>
<evidence type="ECO:0000313" key="3">
    <source>
        <dbReference type="Proteomes" id="UP000023152"/>
    </source>
</evidence>
<keyword evidence="3" id="KW-1185">Reference proteome</keyword>
<dbReference type="EMBL" id="ASPP01011570">
    <property type="protein sequence ID" value="ETO21488.1"/>
    <property type="molecule type" value="Genomic_DNA"/>
</dbReference>
<accession>X6N6E1</accession>
<comment type="caution">
    <text evidence="2">The sequence shown here is derived from an EMBL/GenBank/DDBJ whole genome shotgun (WGS) entry which is preliminary data.</text>
</comment>
<sequence>KAALCEPARNSKNLQATEQIEFELESRKAIEALEHVVEEQKEKIEELQMWKESVGMPALEKASRLEVLLRMAQEETAAMERELADSLHQVERYLYVYNRREKKKGGGKRTSLGRIRHLIKKKIWEEIAMANENVTGVNDMFDENVRLIDEMVLLRKQSVADESELAKEIQRNKQLEFEVTQLHQINDKHKEQFSKLQERLQLLANANKETKEENQHLKQQYEDMLRKQAELIAKFEMNQHDNNVPQSIESVIAKDTHLDLNTAIG</sequence>
<evidence type="ECO:0000256" key="1">
    <source>
        <dbReference type="SAM" id="Coils"/>
    </source>
</evidence>
<feature type="coiled-coil region" evidence="1">
    <location>
        <begin position="30"/>
        <end position="89"/>
    </location>
</feature>
<organism evidence="2 3">
    <name type="scientific">Reticulomyxa filosa</name>
    <dbReference type="NCBI Taxonomy" id="46433"/>
    <lineage>
        <taxon>Eukaryota</taxon>
        <taxon>Sar</taxon>
        <taxon>Rhizaria</taxon>
        <taxon>Retaria</taxon>
        <taxon>Foraminifera</taxon>
        <taxon>Monothalamids</taxon>
        <taxon>Reticulomyxidae</taxon>
        <taxon>Reticulomyxa</taxon>
    </lineage>
</organism>
<protein>
    <submittedName>
        <fullName evidence="2">Uncharacterized protein</fullName>
    </submittedName>
</protein>